<evidence type="ECO:0000313" key="6">
    <source>
        <dbReference type="RefSeq" id="XP_024869463.1"/>
    </source>
</evidence>
<feature type="domain" description="Guanylate cyclase" evidence="4">
    <location>
        <begin position="21"/>
        <end position="151"/>
    </location>
</feature>
<dbReference type="GO" id="GO:0009190">
    <property type="term" value="P:cyclic nucleotide biosynthetic process"/>
    <property type="evidence" value="ECO:0007669"/>
    <property type="project" value="InterPro"/>
</dbReference>
<evidence type="ECO:0000256" key="3">
    <source>
        <dbReference type="ARBA" id="ARBA00023239"/>
    </source>
</evidence>
<dbReference type="GO" id="GO:0005737">
    <property type="term" value="C:cytoplasm"/>
    <property type="evidence" value="ECO:0007669"/>
    <property type="project" value="TreeGrafter"/>
</dbReference>
<dbReference type="PROSITE" id="PS50125">
    <property type="entry name" value="GUANYLATE_CYCLASE_2"/>
    <property type="match status" value="2"/>
</dbReference>
<dbReference type="InterPro" id="IPR029787">
    <property type="entry name" value="Nucleotide_cyclase"/>
</dbReference>
<feature type="domain" description="Guanylate cyclase" evidence="4">
    <location>
        <begin position="391"/>
        <end position="428"/>
    </location>
</feature>
<organism evidence="5 6">
    <name type="scientific">Temnothorax curvispinosus</name>
    <dbReference type="NCBI Taxonomy" id="300111"/>
    <lineage>
        <taxon>Eukaryota</taxon>
        <taxon>Metazoa</taxon>
        <taxon>Ecdysozoa</taxon>
        <taxon>Arthropoda</taxon>
        <taxon>Hexapoda</taxon>
        <taxon>Insecta</taxon>
        <taxon>Pterygota</taxon>
        <taxon>Neoptera</taxon>
        <taxon>Endopterygota</taxon>
        <taxon>Hymenoptera</taxon>
        <taxon>Apocrita</taxon>
        <taxon>Aculeata</taxon>
        <taxon>Formicoidea</taxon>
        <taxon>Formicidae</taxon>
        <taxon>Myrmicinae</taxon>
        <taxon>Temnothorax</taxon>
    </lineage>
</organism>
<dbReference type="Pfam" id="PF00211">
    <property type="entry name" value="Guanylate_cyc"/>
    <property type="match status" value="1"/>
</dbReference>
<keyword evidence="2" id="KW-0067">ATP-binding</keyword>
<reference evidence="6" key="1">
    <citation type="submission" date="2025-08" db="UniProtKB">
        <authorList>
            <consortium name="RefSeq"/>
        </authorList>
    </citation>
    <scope>IDENTIFICATION</scope>
    <source>
        <tissue evidence="6">Whole body</tissue>
    </source>
</reference>
<dbReference type="GO" id="GO:0035556">
    <property type="term" value="P:intracellular signal transduction"/>
    <property type="evidence" value="ECO:0007669"/>
    <property type="project" value="InterPro"/>
</dbReference>
<sequence length="1574" mass="181062">MCPDEILDYYDNYETREYHTTLMLGDVSGFTDLTEKYTKTGVGGPSKLSETLNSYIGAMVQEILSHNGDVVKFSGDAFIVMWKLQEGMFMRDIATEAMQTACIIQKHFGTYNTDVGVTLRVKLAIASGITYFTSIGDPETMSYYVITGKPVWDVKFAEGLCRGGDILVAPSSWQWANPNEYVYEKLPDGVHTLIIACSAMWYHSRAHDIHNGTGINNRNAEHNRNFFDSSHVKVPNSATLMNWTGDTQKEHDFEQVDYSLRPKVIRIAKERLKDSLRSYMLRPVIRSVEMDEPLEHLTEMRQVVILFINVITTVMDNEELISLVSAAYKLVCGVVCEMHGCVNKTSLFDKDLIFLCIFGLRGDKHELESQIGLRCASKVRQHLLAMRNVKSVTIAVTTGMTYCGVVGHILRREYTVIGMSVNKAARLMVAYNNKVICDRESFLRSRLEARHFILQEPRHLKGITNVGPVYEFQEQTKFIAPELIRRKYPLLGREAEMKIFRQMLSNLIAHFTTDETTQHIQPEHMLIIKGEPRIGKTRLLDEIAQNIPAGVSRNYISLVMNDAKVDIEIARFFNYHIFNLIDYVSYSLIHLIFSIPLGFNDATAPRDREEILMSRLEHVYEPEFLCVLNQLFNVHFMMSPRYKALSGKQKRKVLSNFLLKLMRDCFKELWVVIIDNAQYSDNDSMKLFRTMTKQSTVFFILSIGRELNGEYEIHPTVLERARIIELGRIDKWYHAALACQILDACGIPPELERLIQERSFGNPGWIESYLLSLTQSGSLVIVHISKMIAEEMGYIFDSLTPLDQMLLKCASVLGEIINRSMLQYLMEDKSIREIGLAVKKLFEIRIFGCARGDFTTSGRPLVFYRNIRKPSLEAETACECVDLMIPEELTDLPRHASCGLMHFKMSMFRETTYRSLTETQKMELHSKALKYLRQHTKRCMACGEIQFTRLLGKTAAQETRRTKLTVDVAEMHQLEEATYTLKEETENDMEQVTERTPICLNIFQKVRKPTKTFSNVDFANCQCHLILTTVYAQMLEHCLGIGKQDMILTAILEFVEICLASNNVPQARRLLSDAEALLQQMFETNEEKSIVLLFLTAKIQTLQGKCHLESGLLSEASKKLNEAMTSLGYNFPRRKFTIDLKSTIQLELLRWRLVCPKRWKIDTTDEFTTNYIEQLANCLAEMFNVFRGTKEMKKRARLAAIWGLNAALDASNDFFTLCTSFTNMMITAHVYQTKSIVPYLEKQALSICAKKGDLLEFQELKAIAELYAGVFFSRWLRGEISKAIRIGFITMRMAQTMDSVFLKLLILPRLTHLLMISCRHSEVVTLLRELEFASRNNLDKSGRTWYYATCADVQLDTGLTVLSFQNCDEYYLQEGETIVSLHDPEAERRYFTSMWLWCVRTQQWEAMKVWSSRNVTAESVVDEHKVAATITALKKIEGLLILYVREVTNRNINALSTLTEIKHEFRHIKNMTKVVKIAIPRYMLMKAYYYMIQSRKSAAISMLQKTKKLSIKVDNRMIYAWANHCQQAWLGAISPIQEGLWIEKTMKLHDKWDEVNANDSTMVPFTLPLPKYML</sequence>
<dbReference type="SUPFAM" id="SSF52540">
    <property type="entry name" value="P-loop containing nucleoside triphosphate hydrolases"/>
    <property type="match status" value="1"/>
</dbReference>
<name>A0A6J1PJI7_9HYME</name>
<protein>
    <submittedName>
        <fullName evidence="6">Adenylate cyclase type 10-like</fullName>
    </submittedName>
</protein>
<evidence type="ECO:0000259" key="4">
    <source>
        <dbReference type="PROSITE" id="PS50125"/>
    </source>
</evidence>
<dbReference type="InterPro" id="IPR001054">
    <property type="entry name" value="A/G_cyclase"/>
</dbReference>
<dbReference type="GO" id="GO:0004016">
    <property type="term" value="F:adenylate cyclase activity"/>
    <property type="evidence" value="ECO:0007669"/>
    <property type="project" value="TreeGrafter"/>
</dbReference>
<keyword evidence="3" id="KW-0456">Lyase</keyword>
<dbReference type="GeneID" id="112453132"/>
<dbReference type="InterPro" id="IPR027417">
    <property type="entry name" value="P-loop_NTPase"/>
</dbReference>
<evidence type="ECO:0000256" key="1">
    <source>
        <dbReference type="ARBA" id="ARBA00022741"/>
    </source>
</evidence>
<keyword evidence="5" id="KW-1185">Reference proteome</keyword>
<keyword evidence="1" id="KW-0547">Nucleotide-binding</keyword>
<dbReference type="RefSeq" id="XP_024869463.1">
    <property type="nucleotide sequence ID" value="XM_025013695.1"/>
</dbReference>
<dbReference type="Gene3D" id="3.30.70.1230">
    <property type="entry name" value="Nucleotide cyclase"/>
    <property type="match status" value="2"/>
</dbReference>
<dbReference type="FunFam" id="3.30.70.1230:FF:000017">
    <property type="entry name" value="Adenylate cyclase type 10"/>
    <property type="match status" value="1"/>
</dbReference>
<evidence type="ECO:0000313" key="5">
    <source>
        <dbReference type="Proteomes" id="UP000504618"/>
    </source>
</evidence>
<dbReference type="OrthoDB" id="194468at2759"/>
<dbReference type="PANTHER" id="PTHR16305">
    <property type="entry name" value="TESTICULAR SOLUBLE ADENYLYL CYCLASE"/>
    <property type="match status" value="1"/>
</dbReference>
<dbReference type="SUPFAM" id="SSF55073">
    <property type="entry name" value="Nucleotide cyclase"/>
    <property type="match status" value="2"/>
</dbReference>
<gene>
    <name evidence="6" type="primary">LOC112453132</name>
</gene>
<dbReference type="GO" id="GO:0005524">
    <property type="term" value="F:ATP binding"/>
    <property type="evidence" value="ECO:0007669"/>
    <property type="project" value="UniProtKB-KW"/>
</dbReference>
<dbReference type="Proteomes" id="UP000504618">
    <property type="component" value="Unplaced"/>
</dbReference>
<evidence type="ECO:0000256" key="2">
    <source>
        <dbReference type="ARBA" id="ARBA00022840"/>
    </source>
</evidence>
<accession>A0A6J1PJI7</accession>
<proteinExistence type="predicted"/>
<dbReference type="CDD" id="cd07302">
    <property type="entry name" value="CHD"/>
    <property type="match status" value="2"/>
</dbReference>
<dbReference type="PANTHER" id="PTHR16305:SF28">
    <property type="entry name" value="GUANYLATE CYCLASE DOMAIN-CONTAINING PROTEIN"/>
    <property type="match status" value="1"/>
</dbReference>